<dbReference type="SUPFAM" id="SSF51230">
    <property type="entry name" value="Single hybrid motif"/>
    <property type="match status" value="1"/>
</dbReference>
<evidence type="ECO:0000313" key="3">
    <source>
        <dbReference type="EMBL" id="CFX27245.1"/>
    </source>
</evidence>
<evidence type="ECO:0000259" key="2">
    <source>
        <dbReference type="PROSITE" id="PS50968"/>
    </source>
</evidence>
<dbReference type="STRING" id="690567.893"/>
<dbReference type="RefSeq" id="WP_046496252.1">
    <property type="nucleotide sequence ID" value="NZ_CGIH01000013.1"/>
</dbReference>
<proteinExistence type="predicted"/>
<dbReference type="OrthoDB" id="163546at2"/>
<dbReference type="AlphaFoldDB" id="A0A0E4GAZ0"/>
<dbReference type="PANTHER" id="PTHR45266">
    <property type="entry name" value="OXALOACETATE DECARBOXYLASE ALPHA CHAIN"/>
    <property type="match status" value="1"/>
</dbReference>
<evidence type="ECO:0000313" key="4">
    <source>
        <dbReference type="Proteomes" id="UP000045545"/>
    </source>
</evidence>
<dbReference type="Pfam" id="PF00364">
    <property type="entry name" value="Biotin_lipoyl"/>
    <property type="match status" value="1"/>
</dbReference>
<dbReference type="InterPro" id="IPR001882">
    <property type="entry name" value="Biotin_BS"/>
</dbReference>
<dbReference type="FunFam" id="2.40.50.100:FF:000003">
    <property type="entry name" value="Acetyl-CoA carboxylase biotin carboxyl carrier protein"/>
    <property type="match status" value="1"/>
</dbReference>
<dbReference type="InterPro" id="IPR000089">
    <property type="entry name" value="Biotin_lipoyl"/>
</dbReference>
<organism evidence="3 4">
    <name type="scientific">Syntrophomonas zehnderi OL-4</name>
    <dbReference type="NCBI Taxonomy" id="690567"/>
    <lineage>
        <taxon>Bacteria</taxon>
        <taxon>Bacillati</taxon>
        <taxon>Bacillota</taxon>
        <taxon>Clostridia</taxon>
        <taxon>Eubacteriales</taxon>
        <taxon>Syntrophomonadaceae</taxon>
        <taxon>Syntrophomonas</taxon>
    </lineage>
</organism>
<dbReference type="CDD" id="cd06850">
    <property type="entry name" value="biotinyl_domain"/>
    <property type="match status" value="1"/>
</dbReference>
<gene>
    <name evidence="3" type="ORF">893</name>
</gene>
<dbReference type="Proteomes" id="UP000045545">
    <property type="component" value="Unassembled WGS sequence"/>
</dbReference>
<feature type="domain" description="Lipoyl-binding" evidence="2">
    <location>
        <begin position="1"/>
        <end position="70"/>
    </location>
</feature>
<keyword evidence="4" id="KW-1185">Reference proteome</keyword>
<dbReference type="PROSITE" id="PS50968">
    <property type="entry name" value="BIOTINYL_LIPOYL"/>
    <property type="match status" value="1"/>
</dbReference>
<dbReference type="PANTHER" id="PTHR45266:SF3">
    <property type="entry name" value="OXALOACETATE DECARBOXYLASE ALPHA CHAIN"/>
    <property type="match status" value="1"/>
</dbReference>
<dbReference type="InterPro" id="IPR050709">
    <property type="entry name" value="Biotin_Carboxyl_Carrier/Decarb"/>
</dbReference>
<dbReference type="EMBL" id="CGIH01000013">
    <property type="protein sequence ID" value="CFX27245.1"/>
    <property type="molecule type" value="Genomic_DNA"/>
</dbReference>
<protein>
    <submittedName>
        <fullName evidence="3">Single hybrid motif</fullName>
    </submittedName>
</protein>
<name>A0A0E4GAZ0_9FIRM</name>
<keyword evidence="1" id="KW-0092">Biotin</keyword>
<dbReference type="PROSITE" id="PS00188">
    <property type="entry name" value="BIOTIN"/>
    <property type="match status" value="1"/>
</dbReference>
<reference evidence="3 4" key="1">
    <citation type="submission" date="2015-03" db="EMBL/GenBank/DDBJ databases">
        <authorList>
            <person name="Murphy D."/>
        </authorList>
    </citation>
    <scope>NUCLEOTIDE SEQUENCE [LARGE SCALE GENOMIC DNA]</scope>
    <source>
        <strain evidence="3 4">OL-4</strain>
    </source>
</reference>
<sequence length="70" mass="7562">MAALESPMAGKVLEILVQEGQKVAEDDEVIILEAMKMENPVFAPADGVVKEIKVKVGQQIAESEVILVLE</sequence>
<dbReference type="InterPro" id="IPR011053">
    <property type="entry name" value="Single_hybrid_motif"/>
</dbReference>
<accession>A0A0E4GAZ0</accession>
<evidence type="ECO:0000256" key="1">
    <source>
        <dbReference type="ARBA" id="ARBA00023267"/>
    </source>
</evidence>
<dbReference type="Gene3D" id="2.40.50.100">
    <property type="match status" value="1"/>
</dbReference>